<dbReference type="EMBL" id="CAJOBI010051510">
    <property type="protein sequence ID" value="CAF4374150.1"/>
    <property type="molecule type" value="Genomic_DNA"/>
</dbReference>
<gene>
    <name evidence="2" type="ORF">SMN809_LOCUS29211</name>
    <name evidence="3" type="ORF">SMN809_LOCUS29274</name>
</gene>
<dbReference type="SMART" id="SM00312">
    <property type="entry name" value="PX"/>
    <property type="match status" value="1"/>
</dbReference>
<comment type="caution">
    <text evidence="3">The sequence shown here is derived from an EMBL/GenBank/DDBJ whole genome shotgun (WGS) entry which is preliminary data.</text>
</comment>
<evidence type="ECO:0000313" key="3">
    <source>
        <dbReference type="EMBL" id="CAF4374150.1"/>
    </source>
</evidence>
<dbReference type="Gene3D" id="3.30.1520.10">
    <property type="entry name" value="Phox-like domain"/>
    <property type="match status" value="1"/>
</dbReference>
<organism evidence="3 4">
    <name type="scientific">Rotaria magnacalcarata</name>
    <dbReference type="NCBI Taxonomy" id="392030"/>
    <lineage>
        <taxon>Eukaryota</taxon>
        <taxon>Metazoa</taxon>
        <taxon>Spiralia</taxon>
        <taxon>Gnathifera</taxon>
        <taxon>Rotifera</taxon>
        <taxon>Eurotatoria</taxon>
        <taxon>Bdelloidea</taxon>
        <taxon>Philodinida</taxon>
        <taxon>Philodinidae</taxon>
        <taxon>Rotaria</taxon>
    </lineage>
</organism>
<protein>
    <recommendedName>
        <fullName evidence="1">PX domain-containing protein</fullName>
    </recommendedName>
</protein>
<dbReference type="Proteomes" id="UP000676336">
    <property type="component" value="Unassembled WGS sequence"/>
</dbReference>
<feature type="domain" description="PX" evidence="1">
    <location>
        <begin position="1"/>
        <end position="93"/>
    </location>
</feature>
<dbReference type="AlphaFoldDB" id="A0A8S2VJK9"/>
<dbReference type="PANTHER" id="PTHR10555:SF170">
    <property type="entry name" value="FI18122P1"/>
    <property type="match status" value="1"/>
</dbReference>
<dbReference type="Pfam" id="PF00787">
    <property type="entry name" value="PX"/>
    <property type="match status" value="1"/>
</dbReference>
<evidence type="ECO:0000313" key="2">
    <source>
        <dbReference type="EMBL" id="CAF4372697.1"/>
    </source>
</evidence>
<dbReference type="InterPro" id="IPR001683">
    <property type="entry name" value="PX_dom"/>
</dbReference>
<dbReference type="EMBL" id="CAJOBI010051210">
    <property type="protein sequence ID" value="CAF4372697.1"/>
    <property type="molecule type" value="Genomic_DNA"/>
</dbReference>
<name>A0A8S2VJK9_9BILA</name>
<dbReference type="GO" id="GO:0035091">
    <property type="term" value="F:phosphatidylinositol binding"/>
    <property type="evidence" value="ECO:0007669"/>
    <property type="project" value="InterPro"/>
</dbReference>
<proteinExistence type="predicted"/>
<feature type="non-terminal residue" evidence="3">
    <location>
        <position position="93"/>
    </location>
</feature>
<dbReference type="PROSITE" id="PS50195">
    <property type="entry name" value="PX"/>
    <property type="match status" value="1"/>
</dbReference>
<evidence type="ECO:0000313" key="4">
    <source>
        <dbReference type="Proteomes" id="UP000676336"/>
    </source>
</evidence>
<dbReference type="GO" id="GO:0005768">
    <property type="term" value="C:endosome"/>
    <property type="evidence" value="ECO:0007669"/>
    <property type="project" value="TreeGrafter"/>
</dbReference>
<dbReference type="InterPro" id="IPR036871">
    <property type="entry name" value="PX_dom_sf"/>
</dbReference>
<accession>A0A8S2VJK9</accession>
<dbReference type="PANTHER" id="PTHR10555">
    <property type="entry name" value="SORTING NEXIN"/>
    <property type="match status" value="1"/>
</dbReference>
<dbReference type="SUPFAM" id="SSF64268">
    <property type="entry name" value="PX domain"/>
    <property type="match status" value="1"/>
</dbReference>
<evidence type="ECO:0000259" key="1">
    <source>
        <dbReference type="PROSITE" id="PS50195"/>
    </source>
</evidence>
<sequence length="93" mass="10779">MSSYVIYQIKTKTTLPIFNQSEFSVKRRFSDFLGLHAKLVHKHAHVGVVVPSPPEKDTLSMAKVKVSKEEAIPVDFIDRRRALLERYLNRLVR</sequence>
<reference evidence="3" key="1">
    <citation type="submission" date="2021-02" db="EMBL/GenBank/DDBJ databases">
        <authorList>
            <person name="Nowell W R."/>
        </authorList>
    </citation>
    <scope>NUCLEOTIDE SEQUENCE</scope>
</reference>